<keyword evidence="4 5" id="KW-0342">GTP-binding</keyword>
<dbReference type="GO" id="GO:0003924">
    <property type="term" value="F:GTPase activity"/>
    <property type="evidence" value="ECO:0007669"/>
    <property type="project" value="InterPro"/>
</dbReference>
<evidence type="ECO:0000256" key="1">
    <source>
        <dbReference type="ARBA" id="ARBA00004496"/>
    </source>
</evidence>
<dbReference type="Pfam" id="PF01031">
    <property type="entry name" value="Dynamin_M"/>
    <property type="match status" value="1"/>
</dbReference>
<dbReference type="GO" id="GO:0051607">
    <property type="term" value="P:defense response to virus"/>
    <property type="evidence" value="ECO:0007669"/>
    <property type="project" value="TreeGrafter"/>
</dbReference>
<dbReference type="GO" id="GO:0016185">
    <property type="term" value="P:synaptic vesicle budding from presynaptic endocytic zone membrane"/>
    <property type="evidence" value="ECO:0007669"/>
    <property type="project" value="TreeGrafter"/>
</dbReference>
<feature type="domain" description="GED" evidence="6">
    <location>
        <begin position="535"/>
        <end position="621"/>
    </location>
</feature>
<dbReference type="PROSITE" id="PS00410">
    <property type="entry name" value="G_DYNAMIN_1"/>
    <property type="match status" value="1"/>
</dbReference>
<dbReference type="Gene3D" id="1.20.120.1240">
    <property type="entry name" value="Dynamin, middle domain"/>
    <property type="match status" value="1"/>
</dbReference>
<dbReference type="InterPro" id="IPR000375">
    <property type="entry name" value="Dynamin_stalk"/>
</dbReference>
<dbReference type="GO" id="GO:0005737">
    <property type="term" value="C:cytoplasm"/>
    <property type="evidence" value="ECO:0007669"/>
    <property type="project" value="UniProtKB-SubCell"/>
</dbReference>
<sequence>MSSTLNQHYEEKVRPCIDLIDSLRSLGVEKDLALPAIAVIGDQSSGKSSVLEALSGVALPRGSGIVTRCPLELKMKRLKEEEAWHGKISYSDRDEEIYDPVDVEKMIRQAQDEMAGVGVGISDDLISLEISSPDVPDLTLIDLPGIARVAVKGQPENIGDQIKRLIRKFITKQETINLVVVPCNVDIATTEALQMAQEVDPEGERTLGILTKPDLVDKGTEETVVDIVHNEVIHLTKGYMIVKCRGQKEIIDRVSLSEATDKEKAFFQDHAQFSNLLDDGFATIPKLAEKLTLELVHHIEKSLPRLEEQIGAKLAETQADLERYGDGPPTDPTERTYFLINKVSAFNQDIISLTIGEELRNGYKLNLFSDLRAEFGEWKAQLDCSGHSFQKQIDEEVNDFEDNYRGRELPGFINYKTFEVLVKDQLKKLEEPAVKKLKRVTDIVRKAFVQVAQNHLNGYPNLLKSAKTKMEAIKKDKESSADSMLRTQFKMEQIVYTQDSTYSHNLNEEKQSTVEESKQAKKISLVYSMDYRATLQEMTSHLKAYYRIASLRLADQIPLVIRYLMIQESANQLQREMLQMLQDKENEELLLKEDFDIGSKRAALQSRLKRLMQAHNYLLEF</sequence>
<evidence type="ECO:0000256" key="3">
    <source>
        <dbReference type="ARBA" id="ARBA00022741"/>
    </source>
</evidence>
<evidence type="ECO:0000259" key="6">
    <source>
        <dbReference type="PROSITE" id="PS51388"/>
    </source>
</evidence>
<dbReference type="GO" id="GO:0031623">
    <property type="term" value="P:receptor internalization"/>
    <property type="evidence" value="ECO:0007669"/>
    <property type="project" value="TreeGrafter"/>
</dbReference>
<evidence type="ECO:0000313" key="9">
    <source>
        <dbReference type="Proteomes" id="UP001152622"/>
    </source>
</evidence>
<dbReference type="GO" id="GO:0005886">
    <property type="term" value="C:plasma membrane"/>
    <property type="evidence" value="ECO:0007669"/>
    <property type="project" value="TreeGrafter"/>
</dbReference>
<comment type="caution">
    <text evidence="8">The sequence shown here is derived from an EMBL/GenBank/DDBJ whole genome shotgun (WGS) entry which is preliminary data.</text>
</comment>
<dbReference type="PRINTS" id="PR00195">
    <property type="entry name" value="DYNAMIN"/>
</dbReference>
<accession>A0A9Q1F7F5</accession>
<dbReference type="AlphaFoldDB" id="A0A9Q1F7F5"/>
<dbReference type="InterPro" id="IPR003130">
    <property type="entry name" value="GED"/>
</dbReference>
<gene>
    <name evidence="8" type="ORF">SKAU_G00239810</name>
</gene>
<dbReference type="SUPFAM" id="SSF52540">
    <property type="entry name" value="P-loop containing nucleoside triphosphate hydrolases"/>
    <property type="match status" value="1"/>
</dbReference>
<dbReference type="InterPro" id="IPR020850">
    <property type="entry name" value="GED_dom"/>
</dbReference>
<comment type="subcellular location">
    <subcellularLocation>
        <location evidence="1">Cytoplasm</location>
    </subcellularLocation>
</comment>
<dbReference type="OrthoDB" id="5061070at2759"/>
<dbReference type="SMART" id="SM00053">
    <property type="entry name" value="DYNc"/>
    <property type="match status" value="1"/>
</dbReference>
<comment type="similarity">
    <text evidence="5">Belongs to the TRAFAC class dynamin-like GTPase superfamily. Dynamin/Fzo/YdjA family.</text>
</comment>
<dbReference type="Proteomes" id="UP001152622">
    <property type="component" value="Chromosome 8"/>
</dbReference>
<proteinExistence type="inferred from homology"/>
<evidence type="ECO:0000313" key="8">
    <source>
        <dbReference type="EMBL" id="KAJ8352505.1"/>
    </source>
</evidence>
<dbReference type="InterPro" id="IPR001401">
    <property type="entry name" value="Dynamin_GTPase"/>
</dbReference>
<dbReference type="InterPro" id="IPR022812">
    <property type="entry name" value="Dynamin"/>
</dbReference>
<dbReference type="InterPro" id="IPR030381">
    <property type="entry name" value="G_DYNAMIN_dom"/>
</dbReference>
<dbReference type="GO" id="GO:0098793">
    <property type="term" value="C:presynapse"/>
    <property type="evidence" value="ECO:0007669"/>
    <property type="project" value="GOC"/>
</dbReference>
<dbReference type="GO" id="GO:0008017">
    <property type="term" value="F:microtubule binding"/>
    <property type="evidence" value="ECO:0007669"/>
    <property type="project" value="TreeGrafter"/>
</dbReference>
<dbReference type="FunFam" id="3.40.50.300:FF:000621">
    <property type="entry name" value="Interferon-induced GTP-binding protein Mx1"/>
    <property type="match status" value="1"/>
</dbReference>
<keyword evidence="9" id="KW-1185">Reference proteome</keyword>
<dbReference type="PROSITE" id="PS51388">
    <property type="entry name" value="GED"/>
    <property type="match status" value="1"/>
</dbReference>
<dbReference type="InterPro" id="IPR019762">
    <property type="entry name" value="Dynamin_GTPase_CS"/>
</dbReference>
<organism evidence="8 9">
    <name type="scientific">Synaphobranchus kaupii</name>
    <name type="common">Kaup's arrowtooth eel</name>
    <dbReference type="NCBI Taxonomy" id="118154"/>
    <lineage>
        <taxon>Eukaryota</taxon>
        <taxon>Metazoa</taxon>
        <taxon>Chordata</taxon>
        <taxon>Craniata</taxon>
        <taxon>Vertebrata</taxon>
        <taxon>Euteleostomi</taxon>
        <taxon>Actinopterygii</taxon>
        <taxon>Neopterygii</taxon>
        <taxon>Teleostei</taxon>
        <taxon>Anguilliformes</taxon>
        <taxon>Synaphobranchidae</taxon>
        <taxon>Synaphobranchus</taxon>
    </lineage>
</organism>
<dbReference type="PROSITE" id="PS51718">
    <property type="entry name" value="G_DYNAMIN_2"/>
    <property type="match status" value="1"/>
</dbReference>
<protein>
    <submittedName>
        <fullName evidence="8">Uncharacterized protein</fullName>
    </submittedName>
</protein>
<evidence type="ECO:0000259" key="7">
    <source>
        <dbReference type="PROSITE" id="PS51718"/>
    </source>
</evidence>
<dbReference type="CDD" id="cd08771">
    <property type="entry name" value="DLP_1"/>
    <property type="match status" value="1"/>
</dbReference>
<reference evidence="8" key="1">
    <citation type="journal article" date="2023" name="Science">
        <title>Genome structures resolve the early diversification of teleost fishes.</title>
        <authorList>
            <person name="Parey E."/>
            <person name="Louis A."/>
            <person name="Montfort J."/>
            <person name="Bouchez O."/>
            <person name="Roques C."/>
            <person name="Iampietro C."/>
            <person name="Lluch J."/>
            <person name="Castinel A."/>
            <person name="Donnadieu C."/>
            <person name="Desvignes T."/>
            <person name="Floi Bucao C."/>
            <person name="Jouanno E."/>
            <person name="Wen M."/>
            <person name="Mejri S."/>
            <person name="Dirks R."/>
            <person name="Jansen H."/>
            <person name="Henkel C."/>
            <person name="Chen W.J."/>
            <person name="Zahm M."/>
            <person name="Cabau C."/>
            <person name="Klopp C."/>
            <person name="Thompson A.W."/>
            <person name="Robinson-Rechavi M."/>
            <person name="Braasch I."/>
            <person name="Lecointre G."/>
            <person name="Bobe J."/>
            <person name="Postlethwait J.H."/>
            <person name="Berthelot C."/>
            <person name="Roest Crollius H."/>
            <person name="Guiguen Y."/>
        </authorList>
    </citation>
    <scope>NUCLEOTIDE SEQUENCE</scope>
    <source>
        <strain evidence="8">WJC10195</strain>
    </source>
</reference>
<dbReference type="GO" id="GO:0005634">
    <property type="term" value="C:nucleus"/>
    <property type="evidence" value="ECO:0007669"/>
    <property type="project" value="TreeGrafter"/>
</dbReference>
<evidence type="ECO:0000256" key="2">
    <source>
        <dbReference type="ARBA" id="ARBA00022490"/>
    </source>
</evidence>
<evidence type="ECO:0000256" key="4">
    <source>
        <dbReference type="ARBA" id="ARBA00023134"/>
    </source>
</evidence>
<dbReference type="PANTHER" id="PTHR11566:SF225">
    <property type="entry name" value="INTERFERON-INDUCED GTP-BINDING PROTEIN MX-RELATED"/>
    <property type="match status" value="1"/>
</dbReference>
<evidence type="ECO:0000256" key="5">
    <source>
        <dbReference type="RuleBase" id="RU003932"/>
    </source>
</evidence>
<keyword evidence="3 5" id="KW-0547">Nucleotide-binding</keyword>
<dbReference type="Pfam" id="PF02212">
    <property type="entry name" value="GED"/>
    <property type="match status" value="1"/>
</dbReference>
<dbReference type="PANTHER" id="PTHR11566">
    <property type="entry name" value="DYNAMIN"/>
    <property type="match status" value="1"/>
</dbReference>
<dbReference type="FunFam" id="1.20.120.1240:FF:000007">
    <property type="entry name" value="Interferon-induced GTP-binding protein Mx1"/>
    <property type="match status" value="1"/>
</dbReference>
<dbReference type="GO" id="GO:0005874">
    <property type="term" value="C:microtubule"/>
    <property type="evidence" value="ECO:0007669"/>
    <property type="project" value="TreeGrafter"/>
</dbReference>
<dbReference type="Pfam" id="PF00350">
    <property type="entry name" value="Dynamin_N"/>
    <property type="match status" value="1"/>
</dbReference>
<dbReference type="Gene3D" id="3.40.50.300">
    <property type="entry name" value="P-loop containing nucleotide triphosphate hydrolases"/>
    <property type="match status" value="1"/>
</dbReference>
<dbReference type="GO" id="GO:0005525">
    <property type="term" value="F:GTP binding"/>
    <property type="evidence" value="ECO:0007669"/>
    <property type="project" value="UniProtKB-KW"/>
</dbReference>
<dbReference type="EMBL" id="JAINUF010000008">
    <property type="protein sequence ID" value="KAJ8352505.1"/>
    <property type="molecule type" value="Genomic_DNA"/>
</dbReference>
<dbReference type="InterPro" id="IPR027417">
    <property type="entry name" value="P-loop_NTPase"/>
</dbReference>
<dbReference type="SMART" id="SM00302">
    <property type="entry name" value="GED"/>
    <property type="match status" value="1"/>
</dbReference>
<feature type="domain" description="Dynamin-type G" evidence="7">
    <location>
        <begin position="31"/>
        <end position="304"/>
    </location>
</feature>
<dbReference type="InterPro" id="IPR045063">
    <property type="entry name" value="Dynamin_N"/>
</dbReference>
<keyword evidence="2" id="KW-0963">Cytoplasm</keyword>
<name>A0A9Q1F7F5_SYNKA</name>